<feature type="domain" description="SURP motif" evidence="8">
    <location>
        <begin position="451"/>
        <end position="491"/>
    </location>
</feature>
<feature type="region of interest" description="Disordered" evidence="7">
    <location>
        <begin position="511"/>
        <end position="540"/>
    </location>
</feature>
<keyword evidence="3" id="KW-0694">RNA-binding</keyword>
<feature type="region of interest" description="Disordered" evidence="7">
    <location>
        <begin position="330"/>
        <end position="361"/>
    </location>
</feature>
<dbReference type="SMART" id="SM00648">
    <property type="entry name" value="SWAP"/>
    <property type="match status" value="2"/>
</dbReference>
<evidence type="ECO:0000256" key="2">
    <source>
        <dbReference type="ARBA" id="ARBA00022737"/>
    </source>
</evidence>
<keyword evidence="6" id="KW-0508">mRNA splicing</keyword>
<evidence type="ECO:0000256" key="1">
    <source>
        <dbReference type="ARBA" id="ARBA00022664"/>
    </source>
</evidence>
<dbReference type="AlphaFoldDB" id="A0A1I7X8Q8"/>
<dbReference type="SMART" id="SM01141">
    <property type="entry name" value="DRY_EERY"/>
    <property type="match status" value="1"/>
</dbReference>
<dbReference type="SUPFAM" id="SSF109905">
    <property type="entry name" value="Surp module (SWAP domain)"/>
    <property type="match status" value="2"/>
</dbReference>
<evidence type="ECO:0000256" key="3">
    <source>
        <dbReference type="ARBA" id="ARBA00022884"/>
    </source>
</evidence>
<name>A0A1I7X8Q8_HETBA</name>
<keyword evidence="4" id="KW-0805">Transcription regulation</keyword>
<dbReference type="PANTHER" id="PTHR13161:SF15">
    <property type="entry name" value="SPLICING FACTOR, SUPPRESSOR OF WHITE-APRICOT HOMOLOG"/>
    <property type="match status" value="1"/>
</dbReference>
<protein>
    <submittedName>
        <fullName evidence="10">SURP motif domain-containing protein</fullName>
    </submittedName>
</protein>
<evidence type="ECO:0000256" key="5">
    <source>
        <dbReference type="ARBA" id="ARBA00023163"/>
    </source>
</evidence>
<keyword evidence="2" id="KW-0677">Repeat</keyword>
<dbReference type="WBParaSite" id="Hba_14026">
    <property type="protein sequence ID" value="Hba_14026"/>
    <property type="gene ID" value="Hba_14026"/>
</dbReference>
<dbReference type="GO" id="GO:0003723">
    <property type="term" value="F:RNA binding"/>
    <property type="evidence" value="ECO:0007669"/>
    <property type="project" value="UniProtKB-KW"/>
</dbReference>
<dbReference type="Pfam" id="PF09750">
    <property type="entry name" value="DRY_EERY"/>
    <property type="match status" value="2"/>
</dbReference>
<dbReference type="PANTHER" id="PTHR13161">
    <property type="entry name" value="SPLICING FACTOR SUPPRESSOR OF WHITE APRICOT"/>
    <property type="match status" value="1"/>
</dbReference>
<proteinExistence type="predicted"/>
<sequence>MEDKTGTTRLPRIAEENTVDDLLVFGYASSLFPDDERAQYIAEERHLQSCNGDESLRIDSSNSEESNSQSYAVIITFASSWPLMIYAMDVAYTRLLLRTASLEENISSVSFRYDCRLLLSTIDLAINGDHHTASCPTEDLEEEMCEEERYKDMYKDIDSCDSESDSEDEPFEPPQGVKLPVGLIVPENQKQNHIIERTALFVVSKGPQMEIVIKAKQRNNMEQFGFLEFDNNLHPYYKYISKLIREKKYIPDLTKRLTRKTGILRQSSVRTIENERKHSNALAAIAERKFDYFLISKSVFDDELNCLFILEHGSDSDDSDSDYELHPSLIARNREKSPDIMDETDNAAGPRQRPSTPPEKVVSAIRTDYDMSKSNDMYASLFKNLTKVSNTKEERRKREQEQKLLHKHVVASAPPPPDEEFRKWWLSFYGTSCPFSHPPPMLPPPPDLEPVVTSYAEFVAQHGAEVEASLLNRPDLQLHFMHISSPHFSYYQHKVRCAQWSLAQQEKQVTSSYPEVVPPTSSAELDEQQNASTEVTTIHH</sequence>
<evidence type="ECO:0000256" key="7">
    <source>
        <dbReference type="SAM" id="MobiDB-lite"/>
    </source>
</evidence>
<keyword evidence="1" id="KW-0507">mRNA processing</keyword>
<feature type="domain" description="SURP motif" evidence="8">
    <location>
        <begin position="194"/>
        <end position="237"/>
    </location>
</feature>
<evidence type="ECO:0000259" key="8">
    <source>
        <dbReference type="PROSITE" id="PS50128"/>
    </source>
</evidence>
<dbReference type="GO" id="GO:0000395">
    <property type="term" value="P:mRNA 5'-splice site recognition"/>
    <property type="evidence" value="ECO:0007669"/>
    <property type="project" value="TreeGrafter"/>
</dbReference>
<keyword evidence="5" id="KW-0804">Transcription</keyword>
<dbReference type="Pfam" id="PF01805">
    <property type="entry name" value="Surp"/>
    <property type="match status" value="2"/>
</dbReference>
<evidence type="ECO:0000313" key="10">
    <source>
        <dbReference type="WBParaSite" id="Hba_14026"/>
    </source>
</evidence>
<evidence type="ECO:0000256" key="6">
    <source>
        <dbReference type="ARBA" id="ARBA00023187"/>
    </source>
</evidence>
<dbReference type="InterPro" id="IPR035967">
    <property type="entry name" value="SWAP/Surp_sf"/>
</dbReference>
<dbReference type="InterPro" id="IPR019147">
    <property type="entry name" value="SWAP_N_domain"/>
</dbReference>
<dbReference type="PROSITE" id="PS50128">
    <property type="entry name" value="SURP"/>
    <property type="match status" value="2"/>
</dbReference>
<evidence type="ECO:0000256" key="4">
    <source>
        <dbReference type="ARBA" id="ARBA00023015"/>
    </source>
</evidence>
<dbReference type="Proteomes" id="UP000095283">
    <property type="component" value="Unplaced"/>
</dbReference>
<accession>A0A1I7X8Q8</accession>
<dbReference type="Gene3D" id="1.10.10.790">
    <property type="entry name" value="Surp module"/>
    <property type="match status" value="2"/>
</dbReference>
<keyword evidence="9" id="KW-1185">Reference proteome</keyword>
<organism evidence="9 10">
    <name type="scientific">Heterorhabditis bacteriophora</name>
    <name type="common">Entomopathogenic nematode worm</name>
    <dbReference type="NCBI Taxonomy" id="37862"/>
    <lineage>
        <taxon>Eukaryota</taxon>
        <taxon>Metazoa</taxon>
        <taxon>Ecdysozoa</taxon>
        <taxon>Nematoda</taxon>
        <taxon>Chromadorea</taxon>
        <taxon>Rhabditida</taxon>
        <taxon>Rhabditina</taxon>
        <taxon>Rhabditomorpha</taxon>
        <taxon>Strongyloidea</taxon>
        <taxon>Heterorhabditidae</taxon>
        <taxon>Heterorhabditis</taxon>
    </lineage>
</organism>
<reference evidence="10" key="1">
    <citation type="submission" date="2016-11" db="UniProtKB">
        <authorList>
            <consortium name="WormBaseParasite"/>
        </authorList>
    </citation>
    <scope>IDENTIFICATION</scope>
</reference>
<dbReference type="InterPro" id="IPR000061">
    <property type="entry name" value="Surp"/>
</dbReference>
<dbReference type="InterPro" id="IPR040397">
    <property type="entry name" value="SWAP"/>
</dbReference>
<evidence type="ECO:0000313" key="9">
    <source>
        <dbReference type="Proteomes" id="UP000095283"/>
    </source>
</evidence>